<sequence length="16" mass="1960">MSLELFIENVSWNFCK</sequence>
<organism evidence="2">
    <name type="scientific">Caenorhabditis brenneri</name>
    <name type="common">Nematode worm</name>
    <dbReference type="NCBI Taxonomy" id="135651"/>
    <lineage>
        <taxon>Eukaryota</taxon>
        <taxon>Metazoa</taxon>
        <taxon>Ecdysozoa</taxon>
        <taxon>Nematoda</taxon>
        <taxon>Chromadorea</taxon>
        <taxon>Rhabditida</taxon>
        <taxon>Rhabditina</taxon>
        <taxon>Rhabditomorpha</taxon>
        <taxon>Rhabditoidea</taxon>
        <taxon>Rhabditidae</taxon>
        <taxon>Peloderinae</taxon>
        <taxon>Caenorhabditis</taxon>
    </lineage>
</organism>
<dbReference type="InParanoid" id="G0MCP6"/>
<gene>
    <name evidence="1" type="ORF">CAEBREN_11184</name>
</gene>
<proteinExistence type="predicted"/>
<keyword evidence="2" id="KW-1185">Reference proteome</keyword>
<name>G0MCP6_CAEBE</name>
<reference evidence="2" key="1">
    <citation type="submission" date="2011-07" db="EMBL/GenBank/DDBJ databases">
        <authorList>
            <consortium name="Caenorhabditis brenneri Sequencing and Analysis Consortium"/>
            <person name="Wilson R.K."/>
        </authorList>
    </citation>
    <scope>NUCLEOTIDE SEQUENCE [LARGE SCALE GENOMIC DNA]</scope>
    <source>
        <strain evidence="2">PB2801</strain>
    </source>
</reference>
<dbReference type="Proteomes" id="UP000008068">
    <property type="component" value="Unassembled WGS sequence"/>
</dbReference>
<evidence type="ECO:0000313" key="2">
    <source>
        <dbReference type="Proteomes" id="UP000008068"/>
    </source>
</evidence>
<protein>
    <submittedName>
        <fullName evidence="1">Uncharacterized protein</fullName>
    </submittedName>
</protein>
<accession>G0MCP6</accession>
<dbReference type="AlphaFoldDB" id="G0MCP6"/>
<evidence type="ECO:0000313" key="1">
    <source>
        <dbReference type="EMBL" id="EGT49568.1"/>
    </source>
</evidence>
<dbReference type="EMBL" id="GL379790">
    <property type="protein sequence ID" value="EGT49568.1"/>
    <property type="molecule type" value="Genomic_DNA"/>
</dbReference>